<evidence type="ECO:0000256" key="1">
    <source>
        <dbReference type="SAM" id="Phobius"/>
    </source>
</evidence>
<feature type="transmembrane region" description="Helical" evidence="1">
    <location>
        <begin position="253"/>
        <end position="272"/>
    </location>
</feature>
<name>A0A8X6X3L0_9ARAC</name>
<feature type="transmembrane region" description="Helical" evidence="1">
    <location>
        <begin position="86"/>
        <end position="103"/>
    </location>
</feature>
<evidence type="ECO:0008006" key="4">
    <source>
        <dbReference type="Google" id="ProtNLM"/>
    </source>
</evidence>
<evidence type="ECO:0000313" key="3">
    <source>
        <dbReference type="Proteomes" id="UP000886998"/>
    </source>
</evidence>
<feature type="transmembrane region" description="Helical" evidence="1">
    <location>
        <begin position="21"/>
        <end position="44"/>
    </location>
</feature>
<reference evidence="2" key="1">
    <citation type="submission" date="2020-08" db="EMBL/GenBank/DDBJ databases">
        <title>Multicomponent nature underlies the extraordinary mechanical properties of spider dragline silk.</title>
        <authorList>
            <person name="Kono N."/>
            <person name="Nakamura H."/>
            <person name="Mori M."/>
            <person name="Yoshida Y."/>
            <person name="Ohtoshi R."/>
            <person name="Malay A.D."/>
            <person name="Moran D.A.P."/>
            <person name="Tomita M."/>
            <person name="Numata K."/>
            <person name="Arakawa K."/>
        </authorList>
    </citation>
    <scope>NUCLEOTIDE SEQUENCE</scope>
</reference>
<proteinExistence type="predicted"/>
<accession>A0A8X6X3L0</accession>
<sequence>MKKSLAHLGAFLKNSSKQKRSVIKAFYNFVFFLLQFCTICPFTVSNEKNIAWKIWKHTLRMINILVQIFMVIDLIIVIASWDVFRFLYVSIVTIRLTFILYRWNMSYRWTHLNRIRRIMCSCSFSGQNTSTFNVYIIYAWAVISSFLYLLSVAVVINTSRDELIRFEHVFGTPMNNCELRLILKILYSWYHEIFMILPLNTFNVFFVMITYQIRCKLKTFPKKLSTRTKVDYDKLLRLYVSIKSLVVELDDELSFYMFGNIIYTSGMIHFILSIDLSKILRNDYDVVFFWCILSRILGSYVASTASASLVAQASEEIGNLAQIRAKIDKDGHSLLAQQTFIMISEKEMHFTAWKIAPIKKSFVMATMGVIVTYVLLLDNLELTKF</sequence>
<protein>
    <recommendedName>
        <fullName evidence="4">Gustatory receptor</fullName>
    </recommendedName>
</protein>
<dbReference type="Proteomes" id="UP000886998">
    <property type="component" value="Unassembled WGS sequence"/>
</dbReference>
<organism evidence="2 3">
    <name type="scientific">Trichonephila inaurata madagascariensis</name>
    <dbReference type="NCBI Taxonomy" id="2747483"/>
    <lineage>
        <taxon>Eukaryota</taxon>
        <taxon>Metazoa</taxon>
        <taxon>Ecdysozoa</taxon>
        <taxon>Arthropoda</taxon>
        <taxon>Chelicerata</taxon>
        <taxon>Arachnida</taxon>
        <taxon>Araneae</taxon>
        <taxon>Araneomorphae</taxon>
        <taxon>Entelegynae</taxon>
        <taxon>Araneoidea</taxon>
        <taxon>Nephilidae</taxon>
        <taxon>Trichonephila</taxon>
        <taxon>Trichonephila inaurata</taxon>
    </lineage>
</organism>
<feature type="transmembrane region" description="Helical" evidence="1">
    <location>
        <begin position="135"/>
        <end position="156"/>
    </location>
</feature>
<dbReference type="OrthoDB" id="6441593at2759"/>
<feature type="transmembrane region" description="Helical" evidence="1">
    <location>
        <begin position="284"/>
        <end position="302"/>
    </location>
</feature>
<keyword evidence="1" id="KW-0472">Membrane</keyword>
<keyword evidence="1" id="KW-0812">Transmembrane</keyword>
<keyword evidence="1" id="KW-1133">Transmembrane helix</keyword>
<dbReference type="AlphaFoldDB" id="A0A8X6X3L0"/>
<feature type="transmembrane region" description="Helical" evidence="1">
    <location>
        <begin position="193"/>
        <end position="213"/>
    </location>
</feature>
<evidence type="ECO:0000313" key="2">
    <source>
        <dbReference type="EMBL" id="GFY46265.1"/>
    </source>
</evidence>
<feature type="transmembrane region" description="Helical" evidence="1">
    <location>
        <begin position="64"/>
        <end position="81"/>
    </location>
</feature>
<comment type="caution">
    <text evidence="2">The sequence shown here is derived from an EMBL/GenBank/DDBJ whole genome shotgun (WGS) entry which is preliminary data.</text>
</comment>
<gene>
    <name evidence="2" type="primary">AVEN_274615_1</name>
    <name evidence="2" type="ORF">TNIN_202981</name>
</gene>
<dbReference type="EMBL" id="BMAV01005287">
    <property type="protein sequence ID" value="GFY46265.1"/>
    <property type="molecule type" value="Genomic_DNA"/>
</dbReference>
<feature type="transmembrane region" description="Helical" evidence="1">
    <location>
        <begin position="362"/>
        <end position="380"/>
    </location>
</feature>
<keyword evidence="3" id="KW-1185">Reference proteome</keyword>